<comment type="caution">
    <text evidence="2">The sequence shown here is derived from an EMBL/GenBank/DDBJ whole genome shotgun (WGS) entry which is preliminary data.</text>
</comment>
<dbReference type="InterPro" id="IPR023213">
    <property type="entry name" value="CAT-like_dom_sf"/>
</dbReference>
<dbReference type="RefSeq" id="WP_378212047.1">
    <property type="nucleotide sequence ID" value="NZ_JBHLZP010000607.1"/>
</dbReference>
<organism evidence="2 3">
    <name type="scientific">Actinoallomurus acaciae</name>
    <dbReference type="NCBI Taxonomy" id="502577"/>
    <lineage>
        <taxon>Bacteria</taxon>
        <taxon>Bacillati</taxon>
        <taxon>Actinomycetota</taxon>
        <taxon>Actinomycetes</taxon>
        <taxon>Streptosporangiales</taxon>
        <taxon>Thermomonosporaceae</taxon>
        <taxon>Actinoallomurus</taxon>
    </lineage>
</organism>
<keyword evidence="3" id="KW-1185">Reference proteome</keyword>
<accession>A0ABV5YWS3</accession>
<dbReference type="SUPFAM" id="SSF52777">
    <property type="entry name" value="CoA-dependent acyltransferases"/>
    <property type="match status" value="1"/>
</dbReference>
<dbReference type="Proteomes" id="UP001589627">
    <property type="component" value="Unassembled WGS sequence"/>
</dbReference>
<gene>
    <name evidence="2" type="ORF">ACFFNX_43155</name>
</gene>
<sequence length="111" mass="11532">MGWEQRHTIDWNAPAVPAPAPAPTGYDPAAADAYLAQLVLRVEGPLDPDRLATAATAALGRHPALRIAVAPRSGGDGAPVALVVDGLTVPFTVVDLSGHDPDRRAAELDRL</sequence>
<evidence type="ECO:0008006" key="4">
    <source>
        <dbReference type="Google" id="ProtNLM"/>
    </source>
</evidence>
<name>A0ABV5YWS3_9ACTN</name>
<dbReference type="Gene3D" id="3.30.559.10">
    <property type="entry name" value="Chloramphenicol acetyltransferase-like domain"/>
    <property type="match status" value="1"/>
</dbReference>
<evidence type="ECO:0000313" key="3">
    <source>
        <dbReference type="Proteomes" id="UP001589627"/>
    </source>
</evidence>
<reference evidence="2 3" key="1">
    <citation type="submission" date="2024-09" db="EMBL/GenBank/DDBJ databases">
        <authorList>
            <person name="Sun Q."/>
            <person name="Mori K."/>
        </authorList>
    </citation>
    <scope>NUCLEOTIDE SEQUENCE [LARGE SCALE GENOMIC DNA]</scope>
    <source>
        <strain evidence="2 3">TBRC 0563</strain>
    </source>
</reference>
<dbReference type="EMBL" id="JBHLZP010000607">
    <property type="protein sequence ID" value="MFB9838966.1"/>
    <property type="molecule type" value="Genomic_DNA"/>
</dbReference>
<protein>
    <recommendedName>
        <fullName evidence="4">Condensation domain-containing protein</fullName>
    </recommendedName>
</protein>
<feature type="region of interest" description="Disordered" evidence="1">
    <location>
        <begin position="1"/>
        <end position="27"/>
    </location>
</feature>
<feature type="non-terminal residue" evidence="2">
    <location>
        <position position="1"/>
    </location>
</feature>
<evidence type="ECO:0000256" key="1">
    <source>
        <dbReference type="SAM" id="MobiDB-lite"/>
    </source>
</evidence>
<evidence type="ECO:0000313" key="2">
    <source>
        <dbReference type="EMBL" id="MFB9838966.1"/>
    </source>
</evidence>
<proteinExistence type="predicted"/>
<feature type="non-terminal residue" evidence="2">
    <location>
        <position position="111"/>
    </location>
</feature>